<feature type="chain" id="PRO_5041316611" evidence="1">
    <location>
        <begin position="20"/>
        <end position="83"/>
    </location>
</feature>
<evidence type="ECO:0000313" key="3">
    <source>
        <dbReference type="Proteomes" id="UP001175271"/>
    </source>
</evidence>
<name>A0AA39M9Y0_9BILA</name>
<comment type="caution">
    <text evidence="2">The sequence shown here is derived from an EMBL/GenBank/DDBJ whole genome shotgun (WGS) entry which is preliminary data.</text>
</comment>
<dbReference type="AlphaFoldDB" id="A0AA39M9Y0"/>
<keyword evidence="3" id="KW-1185">Reference proteome</keyword>
<dbReference type="Proteomes" id="UP001175271">
    <property type="component" value="Unassembled WGS sequence"/>
</dbReference>
<gene>
    <name evidence="2" type="ORF">QR680_010034</name>
</gene>
<evidence type="ECO:0000313" key="2">
    <source>
        <dbReference type="EMBL" id="KAK0427036.1"/>
    </source>
</evidence>
<evidence type="ECO:0000256" key="1">
    <source>
        <dbReference type="SAM" id="SignalP"/>
    </source>
</evidence>
<sequence>MRLFHIALLILCVACVIQADRYRYRRLEQLRPRYSGKIASYGRFATKPAPVVPREQIEANRNALKETLLRFTSWWDIASKNKD</sequence>
<reference evidence="2" key="1">
    <citation type="submission" date="2023-06" db="EMBL/GenBank/DDBJ databases">
        <title>Genomic analysis of the entomopathogenic nematode Steinernema hermaphroditum.</title>
        <authorList>
            <person name="Schwarz E.M."/>
            <person name="Heppert J.K."/>
            <person name="Baniya A."/>
            <person name="Schwartz H.T."/>
            <person name="Tan C.-H."/>
            <person name="Antoshechkin I."/>
            <person name="Sternberg P.W."/>
            <person name="Goodrich-Blair H."/>
            <person name="Dillman A.R."/>
        </authorList>
    </citation>
    <scope>NUCLEOTIDE SEQUENCE</scope>
    <source>
        <strain evidence="2">PS9179</strain>
        <tissue evidence="2">Whole animal</tissue>
    </source>
</reference>
<protein>
    <submittedName>
        <fullName evidence="2">Uncharacterized protein</fullName>
    </submittedName>
</protein>
<organism evidence="2 3">
    <name type="scientific">Steinernema hermaphroditum</name>
    <dbReference type="NCBI Taxonomy" id="289476"/>
    <lineage>
        <taxon>Eukaryota</taxon>
        <taxon>Metazoa</taxon>
        <taxon>Ecdysozoa</taxon>
        <taxon>Nematoda</taxon>
        <taxon>Chromadorea</taxon>
        <taxon>Rhabditida</taxon>
        <taxon>Tylenchina</taxon>
        <taxon>Panagrolaimomorpha</taxon>
        <taxon>Strongyloidoidea</taxon>
        <taxon>Steinernematidae</taxon>
        <taxon>Steinernema</taxon>
    </lineage>
</organism>
<proteinExistence type="predicted"/>
<dbReference type="EMBL" id="JAUCMV010000001">
    <property type="protein sequence ID" value="KAK0427036.1"/>
    <property type="molecule type" value="Genomic_DNA"/>
</dbReference>
<keyword evidence="1" id="KW-0732">Signal</keyword>
<accession>A0AA39M9Y0</accession>
<feature type="signal peptide" evidence="1">
    <location>
        <begin position="1"/>
        <end position="19"/>
    </location>
</feature>